<dbReference type="EMBL" id="CP027433">
    <property type="protein sequence ID" value="AVM00780.1"/>
    <property type="molecule type" value="Genomic_DNA"/>
</dbReference>
<evidence type="ECO:0000256" key="1">
    <source>
        <dbReference type="SAM" id="MobiDB-lite"/>
    </source>
</evidence>
<dbReference type="AlphaFoldDB" id="A0A2S0KGG2"/>
<feature type="compositionally biased region" description="Low complexity" evidence="1">
    <location>
        <begin position="191"/>
        <end position="204"/>
    </location>
</feature>
<accession>A0A2S0KGG2</accession>
<reference evidence="4 5" key="1">
    <citation type="submission" date="2018-03" db="EMBL/GenBank/DDBJ databases">
        <title>Characteristics and genome of n-alkane degrading marine bacteria Gordonia iterans isolated from crude oil contaminated in Tae-an, South Korea.</title>
        <authorList>
            <person name="Lee S.-S."/>
            <person name="Kim H."/>
        </authorList>
    </citation>
    <scope>NUCLEOTIDE SEQUENCE [LARGE SCALE GENOMIC DNA]</scope>
    <source>
        <strain evidence="4 5">Co17</strain>
    </source>
</reference>
<dbReference type="InterPro" id="IPR025637">
    <property type="entry name" value="DUF4333"/>
</dbReference>
<feature type="compositionally biased region" description="Pro residues" evidence="1">
    <location>
        <begin position="31"/>
        <end position="82"/>
    </location>
</feature>
<keyword evidence="5" id="KW-1185">Reference proteome</keyword>
<evidence type="ECO:0000256" key="2">
    <source>
        <dbReference type="SAM" id="Phobius"/>
    </source>
</evidence>
<feature type="compositionally biased region" description="Low complexity" evidence="1">
    <location>
        <begin position="159"/>
        <end position="172"/>
    </location>
</feature>
<dbReference type="Pfam" id="PF14230">
    <property type="entry name" value="DUF4333"/>
    <property type="match status" value="1"/>
</dbReference>
<dbReference type="Proteomes" id="UP000239814">
    <property type="component" value="Chromosome"/>
</dbReference>
<feature type="domain" description="DUF4333" evidence="3">
    <location>
        <begin position="225"/>
        <end position="306"/>
    </location>
</feature>
<feature type="transmembrane region" description="Helical" evidence="2">
    <location>
        <begin position="209"/>
        <end position="235"/>
    </location>
</feature>
<protein>
    <recommendedName>
        <fullName evidence="3">DUF4333 domain-containing protein</fullName>
    </recommendedName>
</protein>
<evidence type="ECO:0000313" key="4">
    <source>
        <dbReference type="EMBL" id="AVM00780.1"/>
    </source>
</evidence>
<evidence type="ECO:0000259" key="3">
    <source>
        <dbReference type="Pfam" id="PF14230"/>
    </source>
</evidence>
<gene>
    <name evidence="4" type="ORF">C6V83_11405</name>
</gene>
<feature type="compositionally biased region" description="Pro residues" evidence="1">
    <location>
        <begin position="9"/>
        <end position="24"/>
    </location>
</feature>
<keyword evidence="2" id="KW-1133">Transmembrane helix</keyword>
<feature type="region of interest" description="Disordered" evidence="1">
    <location>
        <begin position="1"/>
        <end position="204"/>
    </location>
</feature>
<keyword evidence="2" id="KW-0812">Transmembrane</keyword>
<organism evidence="4 5">
    <name type="scientific">Gordonia iterans</name>
    <dbReference type="NCBI Taxonomy" id="1004901"/>
    <lineage>
        <taxon>Bacteria</taxon>
        <taxon>Bacillati</taxon>
        <taxon>Actinomycetota</taxon>
        <taxon>Actinomycetes</taxon>
        <taxon>Mycobacteriales</taxon>
        <taxon>Gordoniaceae</taxon>
        <taxon>Gordonia</taxon>
    </lineage>
</organism>
<dbReference type="KEGG" id="git:C6V83_11405"/>
<proteinExistence type="predicted"/>
<keyword evidence="2" id="KW-0472">Membrane</keyword>
<sequence>MRESRHGRPGPPPQGPPPQGPPGPGGVGQGPPGPRPPGAYAPAPHPPGPLPAGPPRGVPPRNGPVPRGNPVPGGPVPGPPPGQIRHSRPPGPPPGGAAPLRHADLPAERPRRRPPRRTAHGELVGPDDRVPTGQSPYAAAAPAPVPPHPDQGDRSDRPGAYAGESGAGAESGTTVEPVVPDSRGRRRPRRIAAAGDGGRSPARGRSRAALGAALGGAVLVIAALVALSAFVWPGWVTKTLSQTSVEQGVERLLTAPVDQDGYGLDDVSEVSCPSGMKAQAGVQFTCAVKIAGENRRVTVTVLNDDGDYDVSQPGN</sequence>
<evidence type="ECO:0000313" key="5">
    <source>
        <dbReference type="Proteomes" id="UP000239814"/>
    </source>
</evidence>
<name>A0A2S0KGG2_9ACTN</name>